<sequence length="86" mass="9049">MPAPRPRTATARGPVADCRGTVAFLRTTSGGFTVRGRARPAAGTNPEAQPMPDRRPTAPIREHGLPEHVGRPERGAGLTGRTGDAR</sequence>
<feature type="region of interest" description="Disordered" evidence="1">
    <location>
        <begin position="29"/>
        <end position="86"/>
    </location>
</feature>
<dbReference type="AlphaFoldDB" id="A0A6N7KVD1"/>
<dbReference type="EMBL" id="WBOF01000001">
    <property type="protein sequence ID" value="MQS15411.1"/>
    <property type="molecule type" value="Genomic_DNA"/>
</dbReference>
<proteinExistence type="predicted"/>
<protein>
    <submittedName>
        <fullName evidence="2">Uncharacterized protein</fullName>
    </submittedName>
</protein>
<reference evidence="2 3" key="1">
    <citation type="submission" date="2019-09" db="EMBL/GenBank/DDBJ databases">
        <title>Genome Sequences of Streptomyces kaniharaensis ATCC 21070.</title>
        <authorList>
            <person name="Zhu W."/>
            <person name="De Crecy-Lagard V."/>
            <person name="Richards N.G."/>
        </authorList>
    </citation>
    <scope>NUCLEOTIDE SEQUENCE [LARGE SCALE GENOMIC DNA]</scope>
    <source>
        <strain evidence="2 3">SF-557</strain>
    </source>
</reference>
<dbReference type="RefSeq" id="WP_153464915.1">
    <property type="nucleotide sequence ID" value="NZ_WBOF01000001.1"/>
</dbReference>
<evidence type="ECO:0000313" key="2">
    <source>
        <dbReference type="EMBL" id="MQS15411.1"/>
    </source>
</evidence>
<feature type="compositionally biased region" description="Basic and acidic residues" evidence="1">
    <location>
        <begin position="52"/>
        <end position="74"/>
    </location>
</feature>
<gene>
    <name evidence="2" type="ORF">F7Q99_24865</name>
</gene>
<dbReference type="Proteomes" id="UP000450000">
    <property type="component" value="Unassembled WGS sequence"/>
</dbReference>
<keyword evidence="3" id="KW-1185">Reference proteome</keyword>
<organism evidence="2 3">
    <name type="scientific">Streptomyces kaniharaensis</name>
    <dbReference type="NCBI Taxonomy" id="212423"/>
    <lineage>
        <taxon>Bacteria</taxon>
        <taxon>Bacillati</taxon>
        <taxon>Actinomycetota</taxon>
        <taxon>Actinomycetes</taxon>
        <taxon>Kitasatosporales</taxon>
        <taxon>Streptomycetaceae</taxon>
        <taxon>Streptomyces</taxon>
    </lineage>
</organism>
<evidence type="ECO:0000256" key="1">
    <source>
        <dbReference type="SAM" id="MobiDB-lite"/>
    </source>
</evidence>
<comment type="caution">
    <text evidence="2">The sequence shown here is derived from an EMBL/GenBank/DDBJ whole genome shotgun (WGS) entry which is preliminary data.</text>
</comment>
<evidence type="ECO:0000313" key="3">
    <source>
        <dbReference type="Proteomes" id="UP000450000"/>
    </source>
</evidence>
<name>A0A6N7KVD1_9ACTN</name>
<accession>A0A6N7KVD1</accession>